<dbReference type="RefSeq" id="WP_349227975.1">
    <property type="nucleotide sequence ID" value="NZ_JBBNOP010000021.1"/>
</dbReference>
<dbReference type="EMBL" id="JBBNOP010000021">
    <property type="protein sequence ID" value="MEQ3364272.1"/>
    <property type="molecule type" value="Genomic_DNA"/>
</dbReference>
<proteinExistence type="predicted"/>
<name>A0ABV1JHY5_9ACTN</name>
<keyword evidence="3" id="KW-1185">Reference proteome</keyword>
<evidence type="ECO:0000313" key="2">
    <source>
        <dbReference type="EMBL" id="MEQ3364272.1"/>
    </source>
</evidence>
<accession>A0ABV1JHY5</accession>
<reference evidence="2 3" key="1">
    <citation type="submission" date="2024-04" db="EMBL/GenBank/DDBJ databases">
        <title>Human intestinal bacterial collection.</title>
        <authorList>
            <person name="Pauvert C."/>
            <person name="Hitch T.C.A."/>
            <person name="Clavel T."/>
        </authorList>
    </citation>
    <scope>NUCLEOTIDE SEQUENCE [LARGE SCALE GENOMIC DNA]</scope>
    <source>
        <strain evidence="2 3">CLA-KB-H42</strain>
    </source>
</reference>
<gene>
    <name evidence="2" type="ORF">AAA083_14930</name>
</gene>
<feature type="region of interest" description="Disordered" evidence="1">
    <location>
        <begin position="29"/>
        <end position="48"/>
    </location>
</feature>
<comment type="caution">
    <text evidence="2">The sequence shown here is derived from an EMBL/GenBank/DDBJ whole genome shotgun (WGS) entry which is preliminary data.</text>
</comment>
<organism evidence="2 3">
    <name type="scientific">Raoultibacter massiliensis</name>
    <dbReference type="NCBI Taxonomy" id="1852371"/>
    <lineage>
        <taxon>Bacteria</taxon>
        <taxon>Bacillati</taxon>
        <taxon>Actinomycetota</taxon>
        <taxon>Coriobacteriia</taxon>
        <taxon>Eggerthellales</taxon>
        <taxon>Eggerthellaceae</taxon>
        <taxon>Raoultibacter</taxon>
    </lineage>
</organism>
<dbReference type="Proteomes" id="UP001487305">
    <property type="component" value="Unassembled WGS sequence"/>
</dbReference>
<evidence type="ECO:0000313" key="3">
    <source>
        <dbReference type="Proteomes" id="UP001487305"/>
    </source>
</evidence>
<protein>
    <submittedName>
        <fullName evidence="2">Uncharacterized protein</fullName>
    </submittedName>
</protein>
<feature type="compositionally biased region" description="Basic and acidic residues" evidence="1">
    <location>
        <begin position="33"/>
        <end position="48"/>
    </location>
</feature>
<sequence length="90" mass="10479">MISEEEYRRMLEDHEVAYFRADLALSDPESYSPEEKAEIIEGMRSSTEEVERAMREDFESMPPEMRERMFGMLASSGPGAKEFWSDLLFG</sequence>
<evidence type="ECO:0000256" key="1">
    <source>
        <dbReference type="SAM" id="MobiDB-lite"/>
    </source>
</evidence>